<dbReference type="SUPFAM" id="SSF56784">
    <property type="entry name" value="HAD-like"/>
    <property type="match status" value="1"/>
</dbReference>
<sequence>MTVLIATDLDRTMIYSRSAMSLGDGVDEAELRCVEHYDGAPLSFVTATAAQLLRDLTRVAAVVPTTTRTIAQFQRIALPGAPWRYAITSNGGNILVDGVPDPLWRNQIEEESRSGGATLDEITTTLRARIDANWVRTLRTADDLFCYLVVEPDAVPAGFLAEWDRWCREHGWGASQQGRKIYTMPAAVSKGRAVVEVRERLLADGVLPPQARMLAAGDGALDADMLAVADAAIRPRHGELEQLGWQRRGLTVTANAGIAAGEEILRWFACRVPPTSALAEAPAESSPRP</sequence>
<name>A0A1G6NCD5_9NOCA</name>
<reference evidence="1 2" key="1">
    <citation type="submission" date="2016-10" db="EMBL/GenBank/DDBJ databases">
        <authorList>
            <person name="de Groot N.N."/>
        </authorList>
    </citation>
    <scope>NUCLEOTIDE SEQUENCE [LARGE SCALE GENOMIC DNA]</scope>
    <source>
        <strain evidence="1 2">JCM 11308</strain>
    </source>
</reference>
<dbReference type="InterPro" id="IPR036412">
    <property type="entry name" value="HAD-like_sf"/>
</dbReference>
<dbReference type="InterPro" id="IPR024197">
    <property type="entry name" value="TPP-like"/>
</dbReference>
<protein>
    <submittedName>
        <fullName evidence="1">Hydroxymethylpyrimidine pyrophosphatase</fullName>
    </submittedName>
</protein>
<organism evidence="1 2">
    <name type="scientific">Rhodococcus tukisamuensis</name>
    <dbReference type="NCBI Taxonomy" id="168276"/>
    <lineage>
        <taxon>Bacteria</taxon>
        <taxon>Bacillati</taxon>
        <taxon>Actinomycetota</taxon>
        <taxon>Actinomycetes</taxon>
        <taxon>Mycobacteriales</taxon>
        <taxon>Nocardiaceae</taxon>
        <taxon>Rhodococcus</taxon>
    </lineage>
</organism>
<dbReference type="Proteomes" id="UP000199417">
    <property type="component" value="Unassembled WGS sequence"/>
</dbReference>
<proteinExistence type="predicted"/>
<dbReference type="Gene3D" id="3.40.50.1000">
    <property type="entry name" value="HAD superfamily/HAD-like"/>
    <property type="match status" value="2"/>
</dbReference>
<evidence type="ECO:0000313" key="1">
    <source>
        <dbReference type="EMBL" id="SDC65084.1"/>
    </source>
</evidence>
<dbReference type="STRING" id="168276.SAMN05444580_101491"/>
<accession>A0A1G6NCD5</accession>
<dbReference type="InterPro" id="IPR023214">
    <property type="entry name" value="HAD_sf"/>
</dbReference>
<dbReference type="EMBL" id="FNAB01000001">
    <property type="protein sequence ID" value="SDC65084.1"/>
    <property type="molecule type" value="Genomic_DNA"/>
</dbReference>
<dbReference type="Gene3D" id="3.30.980.20">
    <property type="entry name" value="Putative mannosyl-3-phosphoglycerate phosphatase, domain 2"/>
    <property type="match status" value="1"/>
</dbReference>
<evidence type="ECO:0000313" key="2">
    <source>
        <dbReference type="Proteomes" id="UP000199417"/>
    </source>
</evidence>
<dbReference type="AlphaFoldDB" id="A0A1G6NCD5"/>
<keyword evidence="2" id="KW-1185">Reference proteome</keyword>
<gene>
    <name evidence="1" type="ORF">SAMN05444580_101491</name>
</gene>
<dbReference type="RefSeq" id="WP_072845517.1">
    <property type="nucleotide sequence ID" value="NZ_FNAB01000001.1"/>
</dbReference>
<dbReference type="PIRSF" id="PIRSF030802">
    <property type="entry name" value="UCP030802"/>
    <property type="match status" value="1"/>
</dbReference>